<reference evidence="2" key="1">
    <citation type="submission" date="2023-05" db="EMBL/GenBank/DDBJ databases">
        <title>Nepenthes gracilis genome sequencing.</title>
        <authorList>
            <person name="Fukushima K."/>
        </authorList>
    </citation>
    <scope>NUCLEOTIDE SEQUENCE</scope>
    <source>
        <strain evidence="2">SING2019-196</strain>
    </source>
</reference>
<protein>
    <submittedName>
        <fullName evidence="2">Uncharacterized protein</fullName>
    </submittedName>
</protein>
<evidence type="ECO:0000256" key="1">
    <source>
        <dbReference type="SAM" id="MobiDB-lite"/>
    </source>
</evidence>
<sequence length="183" mass="19593">MSRSTPIEPFSLLPRHPARTASPFSSLRTAILRAAAAAGPLPPLDHRVSSRGRRRPPPPHPAAPTPKPLPPPLSHRTNSPSSLSPCTARTATARCNLCSPPLTTTTTDVAATTPNGRLDSSGIDLLTQRSRRLTRNYRNNRGHTHNHHRPPFTCDVAAAVAVALFLLLPSPLPPPSSSNHTKP</sequence>
<feature type="region of interest" description="Disordered" evidence="1">
    <location>
        <begin position="98"/>
        <end position="117"/>
    </location>
</feature>
<accession>A0AAD3TBJ7</accession>
<dbReference type="AlphaFoldDB" id="A0AAD3TBJ7"/>
<evidence type="ECO:0000313" key="3">
    <source>
        <dbReference type="Proteomes" id="UP001279734"/>
    </source>
</evidence>
<dbReference type="Proteomes" id="UP001279734">
    <property type="component" value="Unassembled WGS sequence"/>
</dbReference>
<dbReference type="EMBL" id="BSYO01000031">
    <property type="protein sequence ID" value="GMH26377.1"/>
    <property type="molecule type" value="Genomic_DNA"/>
</dbReference>
<feature type="compositionally biased region" description="Low complexity" evidence="1">
    <location>
        <begin position="103"/>
        <end position="113"/>
    </location>
</feature>
<name>A0AAD3TBJ7_NEPGR</name>
<feature type="region of interest" description="Disordered" evidence="1">
    <location>
        <begin position="1"/>
        <end position="86"/>
    </location>
</feature>
<keyword evidence="3" id="KW-1185">Reference proteome</keyword>
<evidence type="ECO:0000313" key="2">
    <source>
        <dbReference type="EMBL" id="GMH26377.1"/>
    </source>
</evidence>
<feature type="compositionally biased region" description="Pro residues" evidence="1">
    <location>
        <begin position="58"/>
        <end position="73"/>
    </location>
</feature>
<feature type="compositionally biased region" description="Low complexity" evidence="1">
    <location>
        <begin position="30"/>
        <end position="39"/>
    </location>
</feature>
<proteinExistence type="predicted"/>
<organism evidence="2 3">
    <name type="scientific">Nepenthes gracilis</name>
    <name type="common">Slender pitcher plant</name>
    <dbReference type="NCBI Taxonomy" id="150966"/>
    <lineage>
        <taxon>Eukaryota</taxon>
        <taxon>Viridiplantae</taxon>
        <taxon>Streptophyta</taxon>
        <taxon>Embryophyta</taxon>
        <taxon>Tracheophyta</taxon>
        <taxon>Spermatophyta</taxon>
        <taxon>Magnoliopsida</taxon>
        <taxon>eudicotyledons</taxon>
        <taxon>Gunneridae</taxon>
        <taxon>Pentapetalae</taxon>
        <taxon>Caryophyllales</taxon>
        <taxon>Nepenthaceae</taxon>
        <taxon>Nepenthes</taxon>
    </lineage>
</organism>
<comment type="caution">
    <text evidence="2">The sequence shown here is derived from an EMBL/GenBank/DDBJ whole genome shotgun (WGS) entry which is preliminary data.</text>
</comment>
<gene>
    <name evidence="2" type="ORF">Nepgr_028220</name>
</gene>